<dbReference type="Pfam" id="PF08276">
    <property type="entry name" value="PAN_2"/>
    <property type="match status" value="1"/>
</dbReference>
<dbReference type="FunFam" id="2.90.10.10:FF:000004">
    <property type="entry name" value="G-type lectin S-receptor-like serine/threonine-protein kinase"/>
    <property type="match status" value="1"/>
</dbReference>
<evidence type="ECO:0000259" key="17">
    <source>
        <dbReference type="PROSITE" id="PS50948"/>
    </source>
</evidence>
<dbReference type="Pfam" id="PF01453">
    <property type="entry name" value="B_lectin"/>
    <property type="match status" value="1"/>
</dbReference>
<organism evidence="18 19">
    <name type="scientific">Centaurea solstitialis</name>
    <name type="common">yellow star-thistle</name>
    <dbReference type="NCBI Taxonomy" id="347529"/>
    <lineage>
        <taxon>Eukaryota</taxon>
        <taxon>Viridiplantae</taxon>
        <taxon>Streptophyta</taxon>
        <taxon>Embryophyta</taxon>
        <taxon>Tracheophyta</taxon>
        <taxon>Spermatophyta</taxon>
        <taxon>Magnoliopsida</taxon>
        <taxon>eudicotyledons</taxon>
        <taxon>Gunneridae</taxon>
        <taxon>Pentapetalae</taxon>
        <taxon>asterids</taxon>
        <taxon>campanulids</taxon>
        <taxon>Asterales</taxon>
        <taxon>Asteraceae</taxon>
        <taxon>Carduoideae</taxon>
        <taxon>Cardueae</taxon>
        <taxon>Centaureinae</taxon>
        <taxon>Centaurea</taxon>
    </lineage>
</organism>
<dbReference type="SMART" id="SM00108">
    <property type="entry name" value="B_lectin"/>
    <property type="match status" value="1"/>
</dbReference>
<evidence type="ECO:0000313" key="19">
    <source>
        <dbReference type="Proteomes" id="UP001172457"/>
    </source>
</evidence>
<evidence type="ECO:0000256" key="3">
    <source>
        <dbReference type="ARBA" id="ARBA00022729"/>
    </source>
</evidence>
<keyword evidence="19" id="KW-1185">Reference proteome</keyword>
<feature type="domain" description="Bulb-type lectin" evidence="16">
    <location>
        <begin position="81"/>
        <end position="203"/>
    </location>
</feature>
<evidence type="ECO:0000259" key="15">
    <source>
        <dbReference type="PROSITE" id="PS50026"/>
    </source>
</evidence>
<keyword evidence="1 11" id="KW-0723">Serine/threonine-protein kinase</keyword>
<dbReference type="SMART" id="SM00220">
    <property type="entry name" value="S_TKc"/>
    <property type="match status" value="1"/>
</dbReference>
<evidence type="ECO:0000313" key="18">
    <source>
        <dbReference type="EMBL" id="KAJ9545642.1"/>
    </source>
</evidence>
<dbReference type="InterPro" id="IPR024171">
    <property type="entry name" value="SRK-like_kinase"/>
</dbReference>
<evidence type="ECO:0000256" key="2">
    <source>
        <dbReference type="ARBA" id="ARBA00022679"/>
    </source>
</evidence>
<dbReference type="InterPro" id="IPR011009">
    <property type="entry name" value="Kinase-like_dom_sf"/>
</dbReference>
<dbReference type="PANTHER" id="PTHR32444">
    <property type="entry name" value="BULB-TYPE LECTIN DOMAIN-CONTAINING PROTEIN"/>
    <property type="match status" value="1"/>
</dbReference>
<dbReference type="PIRSF" id="PIRSF000641">
    <property type="entry name" value="SRK"/>
    <property type="match status" value="1"/>
</dbReference>
<sequence length="880" mass="98881">MGEDDLQVFTEIKIRPKSCKTVFSSDTITAKKKPLLSFHFSGIRVGSSQLKSRENALMKRFLMLLLCFGSLFSLFTSCNAADTLTITEALRDGDTILSAGGMFELGFFSLGNSNSRYLGIWYKKISNRTFVWVANRNAPLNSTSGMLQVSSDGILQLLSDDGDTIWSSSSVSLRNIAPVAQLLDNGNLVVRDERSTDKQTFIWQSFDYPGDTFLPGMKLGKDLVTGVDRRWLSWKSLDDPSPGRYTAWMDTNGFPQIFVGEGEDLYLRFGPWNGQRFSGMPNLRANPTSVNVFVLNQREIYYSYEIDSSIISRIYMNPEGGVARMNWVNHTQSWFPVLTLAPIDSCSAYGLCGPYATCNPNSFPVCSCMGGFEPKRPEEWNVAYWSSGCLRRTPLDCGNDGFRRISGVKLPDTRHSWFNLSMTLGECEMACKMNCSCVAYANIDIRNGGSGCLLWFDELMDIRDYDETQDLYIRMAVSELTSLTTPESGSSKKKQMIIAFVSTSLCLVLVGLSLAIYARSKKKRSYMNRQDINVDSVNEGRKEDAELPSFRLSKIAKATSNFSITNKLGEGGFGPVYKGVLDDGQEIAVKRLSQTSTQGIDEFKNEIRCIAKLQHRNLVKLLGYCIRGDELMLIYEYMANKSLDLIIFDERQSSMLDWPQRFRIIHGIARGLLYLHQDSRLRVIHRDLKAGNILLDYDMNPKISDFGLARRFKGYETEAKTNKVVGSYGYISPEYAVHGLFSVKSDVFSFGVLVLEIVSGKKNRGFSHEEHSDNLLGHAWRLYKEDRSLELASSQIRDKCIDSELLRSIHIGLLCVQQHAEDRPSMASVVVMLDNESTLPPPKQPAFFTQLSLHENNAINTLAPTQISIDDATITLLDAR</sequence>
<dbReference type="GO" id="GO:0004674">
    <property type="term" value="F:protein serine/threonine kinase activity"/>
    <property type="evidence" value="ECO:0007669"/>
    <property type="project" value="UniProtKB-KW"/>
</dbReference>
<evidence type="ECO:0000256" key="10">
    <source>
        <dbReference type="ARBA" id="ARBA00048679"/>
    </source>
</evidence>
<dbReference type="SMART" id="SM00473">
    <property type="entry name" value="PAN_AP"/>
    <property type="match status" value="1"/>
</dbReference>
<dbReference type="PROSITE" id="PS00108">
    <property type="entry name" value="PROTEIN_KINASE_ST"/>
    <property type="match status" value="1"/>
</dbReference>
<evidence type="ECO:0000256" key="8">
    <source>
        <dbReference type="ARBA" id="ARBA00023180"/>
    </source>
</evidence>
<comment type="catalytic activity">
    <reaction evidence="9 11">
        <text>L-threonyl-[protein] + ATP = O-phospho-L-threonyl-[protein] + ADP + H(+)</text>
        <dbReference type="Rhea" id="RHEA:46608"/>
        <dbReference type="Rhea" id="RHEA-COMP:11060"/>
        <dbReference type="Rhea" id="RHEA-COMP:11605"/>
        <dbReference type="ChEBI" id="CHEBI:15378"/>
        <dbReference type="ChEBI" id="CHEBI:30013"/>
        <dbReference type="ChEBI" id="CHEBI:30616"/>
        <dbReference type="ChEBI" id="CHEBI:61977"/>
        <dbReference type="ChEBI" id="CHEBI:456216"/>
        <dbReference type="EC" id="2.7.11.1"/>
    </reaction>
</comment>
<evidence type="ECO:0000256" key="6">
    <source>
        <dbReference type="ARBA" id="ARBA00022840"/>
    </source>
</evidence>
<dbReference type="PROSITE" id="PS50948">
    <property type="entry name" value="PAN"/>
    <property type="match status" value="1"/>
</dbReference>
<dbReference type="InterPro" id="IPR000858">
    <property type="entry name" value="S_locus_glycoprot_dom"/>
</dbReference>
<proteinExistence type="inferred from homology"/>
<dbReference type="SUPFAM" id="SSF51110">
    <property type="entry name" value="alpha-D-mannose-specific plant lectins"/>
    <property type="match status" value="1"/>
</dbReference>
<dbReference type="PANTHER" id="PTHR32444:SF235">
    <property type="entry name" value="OS01G0783900 PROTEIN"/>
    <property type="match status" value="1"/>
</dbReference>
<keyword evidence="6 11" id="KW-0067">ATP-binding</keyword>
<dbReference type="InterPro" id="IPR000719">
    <property type="entry name" value="Prot_kinase_dom"/>
</dbReference>
<keyword evidence="13" id="KW-1133">Transmembrane helix</keyword>
<accession>A0AA38W3Y0</accession>
<dbReference type="AlphaFoldDB" id="A0AA38W3Y0"/>
<dbReference type="Pfam" id="PF00954">
    <property type="entry name" value="S_locus_glycop"/>
    <property type="match status" value="1"/>
</dbReference>
<comment type="similarity">
    <text evidence="11">Belongs to the protein kinase superfamily. Ser/Thr protein kinase family.</text>
</comment>
<comment type="catalytic activity">
    <reaction evidence="10 11">
        <text>L-seryl-[protein] + ATP = O-phospho-L-seryl-[protein] + ADP + H(+)</text>
        <dbReference type="Rhea" id="RHEA:17989"/>
        <dbReference type="Rhea" id="RHEA-COMP:9863"/>
        <dbReference type="Rhea" id="RHEA-COMP:11604"/>
        <dbReference type="ChEBI" id="CHEBI:15378"/>
        <dbReference type="ChEBI" id="CHEBI:29999"/>
        <dbReference type="ChEBI" id="CHEBI:30616"/>
        <dbReference type="ChEBI" id="CHEBI:83421"/>
        <dbReference type="ChEBI" id="CHEBI:456216"/>
        <dbReference type="EC" id="2.7.11.1"/>
    </reaction>
</comment>
<keyword evidence="8" id="KW-0325">Glycoprotein</keyword>
<dbReference type="CDD" id="cd14066">
    <property type="entry name" value="STKc_IRAK"/>
    <property type="match status" value="1"/>
</dbReference>
<dbReference type="SUPFAM" id="SSF56112">
    <property type="entry name" value="Protein kinase-like (PK-like)"/>
    <property type="match status" value="1"/>
</dbReference>
<dbReference type="InterPro" id="IPR000742">
    <property type="entry name" value="EGF"/>
</dbReference>
<dbReference type="EMBL" id="JARYMX010000006">
    <property type="protein sequence ID" value="KAJ9545642.1"/>
    <property type="molecule type" value="Genomic_DNA"/>
</dbReference>
<dbReference type="InterPro" id="IPR008271">
    <property type="entry name" value="Ser/Thr_kinase_AS"/>
</dbReference>
<comment type="caution">
    <text evidence="12">Lacks conserved residue(s) required for the propagation of feature annotation.</text>
</comment>
<dbReference type="InterPro" id="IPR001480">
    <property type="entry name" value="Bulb-type_lectin_dom"/>
</dbReference>
<comment type="caution">
    <text evidence="18">The sequence shown here is derived from an EMBL/GenBank/DDBJ whole genome shotgun (WGS) entry which is preliminary data.</text>
</comment>
<gene>
    <name evidence="18" type="ORF">OSB04_025349</name>
</gene>
<dbReference type="CDD" id="cd00028">
    <property type="entry name" value="B_lectin"/>
    <property type="match status" value="1"/>
</dbReference>
<evidence type="ECO:0000256" key="9">
    <source>
        <dbReference type="ARBA" id="ARBA00047899"/>
    </source>
</evidence>
<keyword evidence="2 11" id="KW-0808">Transferase</keyword>
<dbReference type="PROSITE" id="PS50026">
    <property type="entry name" value="EGF_3"/>
    <property type="match status" value="1"/>
</dbReference>
<dbReference type="CDD" id="cd01098">
    <property type="entry name" value="PAN_AP_plant"/>
    <property type="match status" value="1"/>
</dbReference>
<feature type="domain" description="Apple" evidence="17">
    <location>
        <begin position="397"/>
        <end position="476"/>
    </location>
</feature>
<evidence type="ECO:0000259" key="16">
    <source>
        <dbReference type="PROSITE" id="PS50927"/>
    </source>
</evidence>
<keyword evidence="4 11" id="KW-0547">Nucleotide-binding</keyword>
<evidence type="ECO:0000256" key="12">
    <source>
        <dbReference type="PROSITE-ProRule" id="PRU00076"/>
    </source>
</evidence>
<evidence type="ECO:0000259" key="14">
    <source>
        <dbReference type="PROSITE" id="PS50011"/>
    </source>
</evidence>
<dbReference type="Proteomes" id="UP001172457">
    <property type="component" value="Chromosome 6"/>
</dbReference>
<evidence type="ECO:0000256" key="13">
    <source>
        <dbReference type="SAM" id="Phobius"/>
    </source>
</evidence>
<dbReference type="Gene3D" id="1.10.510.10">
    <property type="entry name" value="Transferase(Phosphotransferase) domain 1"/>
    <property type="match status" value="1"/>
</dbReference>
<dbReference type="GO" id="GO:0005524">
    <property type="term" value="F:ATP binding"/>
    <property type="evidence" value="ECO:0007669"/>
    <property type="project" value="UniProtKB-KW"/>
</dbReference>
<dbReference type="InterPro" id="IPR003609">
    <property type="entry name" value="Pan_app"/>
</dbReference>
<dbReference type="PROSITE" id="PS50927">
    <property type="entry name" value="BULB_LECTIN"/>
    <property type="match status" value="1"/>
</dbReference>
<dbReference type="InterPro" id="IPR001245">
    <property type="entry name" value="Ser-Thr/Tyr_kinase_cat_dom"/>
</dbReference>
<protein>
    <recommendedName>
        <fullName evidence="11">Receptor-like serine/threonine-protein kinase</fullName>
        <ecNumber evidence="11">2.7.11.1</ecNumber>
    </recommendedName>
</protein>
<dbReference type="FunFam" id="3.30.200.20:FF:000195">
    <property type="entry name" value="G-type lectin S-receptor-like serine/threonine-protein kinase"/>
    <property type="match status" value="1"/>
</dbReference>
<evidence type="ECO:0000256" key="1">
    <source>
        <dbReference type="ARBA" id="ARBA00022527"/>
    </source>
</evidence>
<evidence type="ECO:0000256" key="11">
    <source>
        <dbReference type="PIRNR" id="PIRNR000641"/>
    </source>
</evidence>
<dbReference type="Gene3D" id="2.90.10.10">
    <property type="entry name" value="Bulb-type lectin domain"/>
    <property type="match status" value="1"/>
</dbReference>
<feature type="domain" description="EGF-like" evidence="15">
    <location>
        <begin position="342"/>
        <end position="378"/>
    </location>
</feature>
<dbReference type="EC" id="2.7.11.1" evidence="11"/>
<keyword evidence="13" id="KW-0812">Transmembrane</keyword>
<keyword evidence="5 11" id="KW-0418">Kinase</keyword>
<feature type="transmembrane region" description="Helical" evidence="13">
    <location>
        <begin position="496"/>
        <end position="518"/>
    </location>
</feature>
<keyword evidence="3" id="KW-0732">Signal</keyword>
<dbReference type="Pfam" id="PF07714">
    <property type="entry name" value="PK_Tyr_Ser-Thr"/>
    <property type="match status" value="1"/>
</dbReference>
<evidence type="ECO:0000256" key="5">
    <source>
        <dbReference type="ARBA" id="ARBA00022777"/>
    </source>
</evidence>
<reference evidence="18" key="1">
    <citation type="submission" date="2023-03" db="EMBL/GenBank/DDBJ databases">
        <title>Chromosome-scale reference genome and RAD-based genetic map of yellow starthistle (Centaurea solstitialis) reveal putative structural variation and QTLs associated with invader traits.</title>
        <authorList>
            <person name="Reatini B."/>
            <person name="Cang F.A."/>
            <person name="Jiang Q."/>
            <person name="Mckibben M.T.W."/>
            <person name="Barker M.S."/>
            <person name="Rieseberg L.H."/>
            <person name="Dlugosch K.M."/>
        </authorList>
    </citation>
    <scope>NUCLEOTIDE SEQUENCE</scope>
    <source>
        <strain evidence="18">CAN-66</strain>
        <tissue evidence="18">Leaf</tissue>
    </source>
</reference>
<keyword evidence="7" id="KW-1015">Disulfide bond</keyword>
<keyword evidence="13" id="KW-0472">Membrane</keyword>
<dbReference type="FunFam" id="1.10.510.10:FF:000060">
    <property type="entry name" value="G-type lectin S-receptor-like serine/threonine-protein kinase"/>
    <property type="match status" value="1"/>
</dbReference>
<keyword evidence="12" id="KW-0245">EGF-like domain</keyword>
<evidence type="ECO:0000256" key="4">
    <source>
        <dbReference type="ARBA" id="ARBA00022741"/>
    </source>
</evidence>
<dbReference type="Gene3D" id="3.30.200.20">
    <property type="entry name" value="Phosphorylase Kinase, domain 1"/>
    <property type="match status" value="1"/>
</dbReference>
<feature type="domain" description="Protein kinase" evidence="14">
    <location>
        <begin position="562"/>
        <end position="847"/>
    </location>
</feature>
<dbReference type="InterPro" id="IPR036426">
    <property type="entry name" value="Bulb-type_lectin_dom_sf"/>
</dbReference>
<dbReference type="GO" id="GO:0048544">
    <property type="term" value="P:recognition of pollen"/>
    <property type="evidence" value="ECO:0007669"/>
    <property type="project" value="InterPro"/>
</dbReference>
<name>A0AA38W3Y0_9ASTR</name>
<dbReference type="PROSITE" id="PS50011">
    <property type="entry name" value="PROTEIN_KINASE_DOM"/>
    <property type="match status" value="1"/>
</dbReference>
<evidence type="ECO:0000256" key="7">
    <source>
        <dbReference type="ARBA" id="ARBA00023157"/>
    </source>
</evidence>